<name>A0A0F9S7K5_9ZZZZ</name>
<dbReference type="EMBL" id="LAZR01002810">
    <property type="protein sequence ID" value="KKN25323.1"/>
    <property type="molecule type" value="Genomic_DNA"/>
</dbReference>
<protein>
    <submittedName>
        <fullName evidence="1">Uncharacterized protein</fullName>
    </submittedName>
</protein>
<proteinExistence type="predicted"/>
<dbReference type="AlphaFoldDB" id="A0A0F9S7K5"/>
<sequence length="150" mass="17632">MIQINRIQEKIKYLLSEFKDKTNSLACSILDVDGFILWTENERFDDEKYDRFLLSFFTYVEQNLCSYEKTNVISITYSSENNKRKGNSFLIRAIYDYLYIISVHPLLLDESSCISEFDKVNDAIHSYLSKNEEDDYNLLSNIVIKATEST</sequence>
<reference evidence="1" key="1">
    <citation type="journal article" date="2015" name="Nature">
        <title>Complex archaea that bridge the gap between prokaryotes and eukaryotes.</title>
        <authorList>
            <person name="Spang A."/>
            <person name="Saw J.H."/>
            <person name="Jorgensen S.L."/>
            <person name="Zaremba-Niedzwiedzka K."/>
            <person name="Martijn J."/>
            <person name="Lind A.E."/>
            <person name="van Eijk R."/>
            <person name="Schleper C."/>
            <person name="Guy L."/>
            <person name="Ettema T.J."/>
        </authorList>
    </citation>
    <scope>NUCLEOTIDE SEQUENCE</scope>
</reference>
<organism evidence="1">
    <name type="scientific">marine sediment metagenome</name>
    <dbReference type="NCBI Taxonomy" id="412755"/>
    <lineage>
        <taxon>unclassified sequences</taxon>
        <taxon>metagenomes</taxon>
        <taxon>ecological metagenomes</taxon>
    </lineage>
</organism>
<evidence type="ECO:0000313" key="1">
    <source>
        <dbReference type="EMBL" id="KKN25323.1"/>
    </source>
</evidence>
<accession>A0A0F9S7K5</accession>
<comment type="caution">
    <text evidence="1">The sequence shown here is derived from an EMBL/GenBank/DDBJ whole genome shotgun (WGS) entry which is preliminary data.</text>
</comment>
<gene>
    <name evidence="1" type="ORF">LCGC14_0885880</name>
</gene>